<feature type="domain" description="N-acetyltransferase" evidence="3">
    <location>
        <begin position="2"/>
        <end position="149"/>
    </location>
</feature>
<reference evidence="4 5" key="1">
    <citation type="submission" date="2024-10" db="EMBL/GenBank/DDBJ databases">
        <authorList>
            <person name="Deangelis K."/>
            <person name="Huntemann M."/>
            <person name="Clum A."/>
            <person name="Wang J."/>
            <person name="Palaniappan K."/>
            <person name="Ritter S."/>
            <person name="Chen I.-M."/>
            <person name="Stamatis D."/>
            <person name="Reddy T."/>
            <person name="O'Malley R."/>
            <person name="Daum C."/>
            <person name="Ng V."/>
            <person name="Ivanova N."/>
            <person name="Kyrpides N."/>
            <person name="Woyke T."/>
        </authorList>
    </citation>
    <scope>NUCLEOTIDE SEQUENCE [LARGE SCALE GENOMIC DNA]</scope>
    <source>
        <strain evidence="4 5">GAS97</strain>
    </source>
</reference>
<dbReference type="InterPro" id="IPR016181">
    <property type="entry name" value="Acyl_CoA_acyltransferase"/>
</dbReference>
<evidence type="ECO:0000256" key="1">
    <source>
        <dbReference type="ARBA" id="ARBA00022679"/>
    </source>
</evidence>
<dbReference type="Pfam" id="PF00583">
    <property type="entry name" value="Acetyltransf_1"/>
    <property type="match status" value="1"/>
</dbReference>
<evidence type="ECO:0000313" key="5">
    <source>
        <dbReference type="Proteomes" id="UP001620514"/>
    </source>
</evidence>
<dbReference type="SUPFAM" id="SSF55729">
    <property type="entry name" value="Acyl-CoA N-acyltransferases (Nat)"/>
    <property type="match status" value="1"/>
</dbReference>
<accession>A0ABW8MRF6</accession>
<dbReference type="PANTHER" id="PTHR43877">
    <property type="entry name" value="AMINOALKYLPHOSPHONATE N-ACETYLTRANSFERASE-RELATED-RELATED"/>
    <property type="match status" value="1"/>
</dbReference>
<dbReference type="EMBL" id="JBIYDN010000019">
    <property type="protein sequence ID" value="MFK4445351.1"/>
    <property type="molecule type" value="Genomic_DNA"/>
</dbReference>
<name>A0ABW8MRF6_9BURK</name>
<gene>
    <name evidence="4" type="ORF">ABH943_005376</name>
</gene>
<dbReference type="CDD" id="cd04301">
    <property type="entry name" value="NAT_SF"/>
    <property type="match status" value="1"/>
</dbReference>
<keyword evidence="5" id="KW-1185">Reference proteome</keyword>
<dbReference type="Proteomes" id="UP001620514">
    <property type="component" value="Unassembled WGS sequence"/>
</dbReference>
<organism evidence="4 5">
    <name type="scientific">Caballeronia udeis</name>
    <dbReference type="NCBI Taxonomy" id="1232866"/>
    <lineage>
        <taxon>Bacteria</taxon>
        <taxon>Pseudomonadati</taxon>
        <taxon>Pseudomonadota</taxon>
        <taxon>Betaproteobacteria</taxon>
        <taxon>Burkholderiales</taxon>
        <taxon>Burkholderiaceae</taxon>
        <taxon>Caballeronia</taxon>
    </lineage>
</organism>
<evidence type="ECO:0000256" key="2">
    <source>
        <dbReference type="ARBA" id="ARBA00023315"/>
    </source>
</evidence>
<comment type="caution">
    <text evidence="4">The sequence shown here is derived from an EMBL/GenBank/DDBJ whole genome shotgun (WGS) entry which is preliminary data.</text>
</comment>
<reference evidence="4 5" key="2">
    <citation type="submission" date="2024-11" db="EMBL/GenBank/DDBJ databases">
        <title>Using genomics to understand microbial adaptation to soil warming.</title>
        <authorList>
            <person name="Deangelis K.M. PhD."/>
        </authorList>
    </citation>
    <scope>NUCLEOTIDE SEQUENCE [LARGE SCALE GENOMIC DNA]</scope>
    <source>
        <strain evidence="4 5">GAS97</strain>
    </source>
</reference>
<proteinExistence type="predicted"/>
<dbReference type="InterPro" id="IPR000182">
    <property type="entry name" value="GNAT_dom"/>
</dbReference>
<dbReference type="PROSITE" id="PS51186">
    <property type="entry name" value="GNAT"/>
    <property type="match status" value="1"/>
</dbReference>
<dbReference type="Gene3D" id="3.40.630.30">
    <property type="match status" value="1"/>
</dbReference>
<keyword evidence="1" id="KW-0808">Transferase</keyword>
<protein>
    <submittedName>
        <fullName evidence="4">GNAT superfamily N-acetyltransferase</fullName>
    </submittedName>
</protein>
<keyword evidence="2" id="KW-0012">Acyltransferase</keyword>
<sequence>MCEIRRASRKDAHAVAELVDLLFVELGGGKIEPCDRTGIAEHVLSAERSVFGFVAHQRDEMVGVILVNEGMAMYAGGRFGQVTELYVKPEHRSAGVAARLVHEAITLGRTQGWHRIDVGAPHQPRWARSLHFFLSVGFVEVGPRLRLDL</sequence>
<evidence type="ECO:0000313" key="4">
    <source>
        <dbReference type="EMBL" id="MFK4445351.1"/>
    </source>
</evidence>
<evidence type="ECO:0000259" key="3">
    <source>
        <dbReference type="PROSITE" id="PS51186"/>
    </source>
</evidence>
<dbReference type="InterPro" id="IPR050832">
    <property type="entry name" value="Bact_Acetyltransf"/>
</dbReference>